<evidence type="ECO:0000313" key="3">
    <source>
        <dbReference type="Proteomes" id="UP000007110"/>
    </source>
</evidence>
<name>A0A7M7SUT7_STRPU</name>
<dbReference type="EnsemblMetazoa" id="XM_030977165">
    <property type="protein sequence ID" value="XP_030833025"/>
    <property type="gene ID" value="LOC753709"/>
</dbReference>
<reference evidence="2" key="2">
    <citation type="submission" date="2021-01" db="UniProtKB">
        <authorList>
            <consortium name="EnsemblMetazoa"/>
        </authorList>
    </citation>
    <scope>IDENTIFICATION</scope>
</reference>
<accession>A0A7M7SUT7</accession>
<evidence type="ECO:0000313" key="2">
    <source>
        <dbReference type="EnsemblMetazoa" id="XP_030833025"/>
    </source>
</evidence>
<dbReference type="Pfam" id="PF00791">
    <property type="entry name" value="ZU5"/>
    <property type="match status" value="1"/>
</dbReference>
<protein>
    <recommendedName>
        <fullName evidence="1">ZU5 domain-containing protein</fullName>
    </recommendedName>
</protein>
<dbReference type="AlphaFoldDB" id="A0A7M7SUT7"/>
<dbReference type="KEGG" id="spu:753709"/>
<feature type="domain" description="ZU5" evidence="1">
    <location>
        <begin position="28"/>
        <end position="75"/>
    </location>
</feature>
<dbReference type="GeneID" id="753709"/>
<organism evidence="2 3">
    <name type="scientific">Strongylocentrotus purpuratus</name>
    <name type="common">Purple sea urchin</name>
    <dbReference type="NCBI Taxonomy" id="7668"/>
    <lineage>
        <taxon>Eukaryota</taxon>
        <taxon>Metazoa</taxon>
        <taxon>Echinodermata</taxon>
        <taxon>Eleutherozoa</taxon>
        <taxon>Echinozoa</taxon>
        <taxon>Echinoidea</taxon>
        <taxon>Euechinoidea</taxon>
        <taxon>Echinacea</taxon>
        <taxon>Camarodonta</taxon>
        <taxon>Echinidea</taxon>
        <taxon>Strongylocentrotidae</taxon>
        <taxon>Strongylocentrotus</taxon>
    </lineage>
</organism>
<reference evidence="3" key="1">
    <citation type="submission" date="2015-02" db="EMBL/GenBank/DDBJ databases">
        <title>Genome sequencing for Strongylocentrotus purpuratus.</title>
        <authorList>
            <person name="Murali S."/>
            <person name="Liu Y."/>
            <person name="Vee V."/>
            <person name="English A."/>
            <person name="Wang M."/>
            <person name="Skinner E."/>
            <person name="Han Y."/>
            <person name="Muzny D.M."/>
            <person name="Worley K.C."/>
            <person name="Gibbs R.A."/>
        </authorList>
    </citation>
    <scope>NUCLEOTIDE SEQUENCE</scope>
</reference>
<dbReference type="Proteomes" id="UP000007110">
    <property type="component" value="Unassembled WGS sequence"/>
</dbReference>
<dbReference type="Gene3D" id="2.60.220.30">
    <property type="match status" value="1"/>
</dbReference>
<evidence type="ECO:0000259" key="1">
    <source>
        <dbReference type="Pfam" id="PF00791"/>
    </source>
</evidence>
<sequence length="115" mass="12858">MVFRSLSEDDVHIFRDLPVARSTESHRSIGCEGGILHLDSCDVTMSIPPRTVQAGTCHDVSIALVTDDPPPIREREFLTGYGIGITFPAQKKRKNVYTVKYILEDVLHLNLSHVI</sequence>
<dbReference type="InterPro" id="IPR000906">
    <property type="entry name" value="ZU5_dom"/>
</dbReference>
<keyword evidence="3" id="KW-1185">Reference proteome</keyword>
<dbReference type="RefSeq" id="XP_030833025.1">
    <property type="nucleotide sequence ID" value="XM_030977165.1"/>
</dbReference>
<proteinExistence type="predicted"/>
<dbReference type="InParanoid" id="A0A7M7SUT7"/>